<dbReference type="AlphaFoldDB" id="A0AAQ3PB41"/>
<dbReference type="Proteomes" id="UP001374535">
    <property type="component" value="Chromosome 1"/>
</dbReference>
<feature type="compositionally biased region" description="Basic and acidic residues" evidence="1">
    <location>
        <begin position="131"/>
        <end position="141"/>
    </location>
</feature>
<organism evidence="2 3">
    <name type="scientific">Vigna mungo</name>
    <name type="common">Black gram</name>
    <name type="synonym">Phaseolus mungo</name>
    <dbReference type="NCBI Taxonomy" id="3915"/>
    <lineage>
        <taxon>Eukaryota</taxon>
        <taxon>Viridiplantae</taxon>
        <taxon>Streptophyta</taxon>
        <taxon>Embryophyta</taxon>
        <taxon>Tracheophyta</taxon>
        <taxon>Spermatophyta</taxon>
        <taxon>Magnoliopsida</taxon>
        <taxon>eudicotyledons</taxon>
        <taxon>Gunneridae</taxon>
        <taxon>Pentapetalae</taxon>
        <taxon>rosids</taxon>
        <taxon>fabids</taxon>
        <taxon>Fabales</taxon>
        <taxon>Fabaceae</taxon>
        <taxon>Papilionoideae</taxon>
        <taxon>50 kb inversion clade</taxon>
        <taxon>NPAAA clade</taxon>
        <taxon>indigoferoid/millettioid clade</taxon>
        <taxon>Phaseoleae</taxon>
        <taxon>Vigna</taxon>
    </lineage>
</organism>
<keyword evidence="3" id="KW-1185">Reference proteome</keyword>
<dbReference type="EMBL" id="CP144700">
    <property type="protein sequence ID" value="WVZ25260.1"/>
    <property type="molecule type" value="Genomic_DNA"/>
</dbReference>
<feature type="compositionally biased region" description="Polar residues" evidence="1">
    <location>
        <begin position="146"/>
        <end position="156"/>
    </location>
</feature>
<reference evidence="2 3" key="1">
    <citation type="journal article" date="2023" name="Life. Sci Alliance">
        <title>Evolutionary insights into 3D genome organization and epigenetic landscape of Vigna mungo.</title>
        <authorList>
            <person name="Junaid A."/>
            <person name="Singh B."/>
            <person name="Bhatia S."/>
        </authorList>
    </citation>
    <scope>NUCLEOTIDE SEQUENCE [LARGE SCALE GENOMIC DNA]</scope>
    <source>
        <strain evidence="2">Urdbean</strain>
    </source>
</reference>
<gene>
    <name evidence="2" type="ORF">V8G54_003804</name>
</gene>
<accession>A0AAQ3PB41</accession>
<proteinExistence type="predicted"/>
<name>A0AAQ3PB41_VIGMU</name>
<dbReference type="PANTHER" id="PTHR33018">
    <property type="entry name" value="OS10G0338966 PROTEIN-RELATED"/>
    <property type="match status" value="1"/>
</dbReference>
<evidence type="ECO:0000313" key="3">
    <source>
        <dbReference type="Proteomes" id="UP001374535"/>
    </source>
</evidence>
<evidence type="ECO:0000313" key="2">
    <source>
        <dbReference type="EMBL" id="WVZ25260.1"/>
    </source>
</evidence>
<protein>
    <submittedName>
        <fullName evidence="2">Uncharacterized protein</fullName>
    </submittedName>
</protein>
<dbReference type="PANTHER" id="PTHR33018:SF37">
    <property type="entry name" value="TRANSPOSASE TNP1_EN_SPM-LIKE DOMAIN-CONTAINING PROTEIN"/>
    <property type="match status" value="1"/>
</dbReference>
<evidence type="ECO:0000256" key="1">
    <source>
        <dbReference type="SAM" id="MobiDB-lite"/>
    </source>
</evidence>
<sequence length="253" mass="28897">MHDTDDNDEVILDISETPSFSSNMSTFNVDKEFGGIPFGGFPPSQGGDKIHLPTQKENKSRTRLRELTTTHRAKIRAAQVIAKTNLYPHKLSCMGYKKLEHKMMKEATAFNLSGAFGIGMMVHPPYHDIGKRVTKDHEGSTHPRKQQTQLDTTHGTFTPQMCEDILTAAIGHPKHLERVYGVGNWLTYVNSLEVREEMRKEMSERKKEYCDMQTQLKEEYSNMWTQLLVEVRVELASPSSQPRNPPQCEQSFI</sequence>
<feature type="region of interest" description="Disordered" evidence="1">
    <location>
        <begin position="131"/>
        <end position="156"/>
    </location>
</feature>